<dbReference type="EMBL" id="CP096983">
    <property type="protein sequence ID" value="URZ13687.1"/>
    <property type="molecule type" value="Genomic_DNA"/>
</dbReference>
<evidence type="ECO:0000313" key="2">
    <source>
        <dbReference type="Proteomes" id="UP000190951"/>
    </source>
</evidence>
<dbReference type="PANTHER" id="PTHR30146:SF24">
    <property type="entry name" value="XYLOSE OPERON REGULATORY PROTEIN"/>
    <property type="match status" value="1"/>
</dbReference>
<dbReference type="InterPro" id="IPR046335">
    <property type="entry name" value="LacI/GalR-like_sensor"/>
</dbReference>
<dbReference type="InterPro" id="IPR010982">
    <property type="entry name" value="Lambda_DNA-bd_dom_sf"/>
</dbReference>
<dbReference type="SUPFAM" id="SSF53822">
    <property type="entry name" value="Periplasmic binding protein-like I"/>
    <property type="match status" value="1"/>
</dbReference>
<proteinExistence type="predicted"/>
<protein>
    <submittedName>
        <fullName evidence="1">HTH-type transcriptional repressor CytR</fullName>
    </submittedName>
</protein>
<dbReference type="STRING" id="84029.CROST_21460"/>
<dbReference type="InterPro" id="IPR028082">
    <property type="entry name" value="Peripla_BP_I"/>
</dbReference>
<evidence type="ECO:0000313" key="1">
    <source>
        <dbReference type="EMBL" id="URZ13687.1"/>
    </source>
</evidence>
<dbReference type="CDD" id="cd01392">
    <property type="entry name" value="HTH_LacI"/>
    <property type="match status" value="1"/>
</dbReference>
<dbReference type="Pfam" id="PF00356">
    <property type="entry name" value="LacI"/>
    <property type="match status" value="1"/>
</dbReference>
<name>A0A1S8L5V0_9CLOT</name>
<organism evidence="1 2">
    <name type="scientific">Clostridium felsineum</name>
    <dbReference type="NCBI Taxonomy" id="36839"/>
    <lineage>
        <taxon>Bacteria</taxon>
        <taxon>Bacillati</taxon>
        <taxon>Bacillota</taxon>
        <taxon>Clostridia</taxon>
        <taxon>Eubacteriales</taxon>
        <taxon>Clostridiaceae</taxon>
        <taxon>Clostridium</taxon>
    </lineage>
</organism>
<dbReference type="InterPro" id="IPR000843">
    <property type="entry name" value="HTH_LacI"/>
</dbReference>
<dbReference type="AlphaFoldDB" id="A0A1S8L5V0"/>
<dbReference type="SMART" id="SM00354">
    <property type="entry name" value="HTH_LACI"/>
    <property type="match status" value="1"/>
</dbReference>
<dbReference type="PROSITE" id="PS00356">
    <property type="entry name" value="HTH_LACI_1"/>
    <property type="match status" value="1"/>
</dbReference>
<dbReference type="Proteomes" id="UP000190951">
    <property type="component" value="Chromosome"/>
</dbReference>
<sequence length="337" mass="37266">MSTIKDVAKLSGVSPSTVSIVLNGNSAKRNISEKTQKKVMDAVKKLNYHPNIAARKLRSKDSRSKPTIALYWSSDISVNIMSRFLRGLYSELTKSDNDYNVVICPYKTNCLHLEKGIQSENSFDAAIIANVSNCDLEYLNNTPLNLPIILFNRLSKKYSSVNVNNYNMGKIAADLFNKNGHKKVGAILTKSLNLSMANRNKGFIETCKNYGIELSEDYIIGSDNSIKGGAYAAKEFLKLKNTPKALFCNSDSIALGVINLLNKEKINVPDDIELIAIGMTDNDYTEFSNPSITIVDIPIEKMAEGSIKLISDLLNGKIYNPTSLTFDAPLIIRESCK</sequence>
<dbReference type="PROSITE" id="PS50932">
    <property type="entry name" value="HTH_LACI_2"/>
    <property type="match status" value="1"/>
</dbReference>
<dbReference type="GO" id="GO:0003700">
    <property type="term" value="F:DNA-binding transcription factor activity"/>
    <property type="evidence" value="ECO:0007669"/>
    <property type="project" value="TreeGrafter"/>
</dbReference>
<dbReference type="RefSeq" id="WP_077833610.1">
    <property type="nucleotide sequence ID" value="NZ_CP096983.1"/>
</dbReference>
<dbReference type="PANTHER" id="PTHR30146">
    <property type="entry name" value="LACI-RELATED TRANSCRIPTIONAL REPRESSOR"/>
    <property type="match status" value="1"/>
</dbReference>
<dbReference type="KEGG" id="crw:CROST_044530"/>
<accession>A0A1S8L5V0</accession>
<keyword evidence="2" id="KW-1185">Reference proteome</keyword>
<dbReference type="Pfam" id="PF13377">
    <property type="entry name" value="Peripla_BP_3"/>
    <property type="match status" value="1"/>
</dbReference>
<dbReference type="Gene3D" id="1.10.260.40">
    <property type="entry name" value="lambda repressor-like DNA-binding domains"/>
    <property type="match status" value="1"/>
</dbReference>
<dbReference type="PRINTS" id="PR00036">
    <property type="entry name" value="HTHLACI"/>
</dbReference>
<dbReference type="Gene3D" id="3.40.50.2300">
    <property type="match status" value="2"/>
</dbReference>
<dbReference type="GO" id="GO:0000976">
    <property type="term" value="F:transcription cis-regulatory region binding"/>
    <property type="evidence" value="ECO:0007669"/>
    <property type="project" value="TreeGrafter"/>
</dbReference>
<reference evidence="1 2" key="1">
    <citation type="submission" date="2022-04" db="EMBL/GenBank/DDBJ databases">
        <title>Genome sequence of C. roseum typestrain.</title>
        <authorList>
            <person name="Poehlein A."/>
            <person name="Schoch T."/>
            <person name="Duerre P."/>
            <person name="Daniel R."/>
        </authorList>
    </citation>
    <scope>NUCLEOTIDE SEQUENCE [LARGE SCALE GENOMIC DNA]</scope>
    <source>
        <strain evidence="1 2">DSM 7320</strain>
    </source>
</reference>
<gene>
    <name evidence="1" type="primary">cytR</name>
    <name evidence="1" type="ORF">CROST_044530</name>
</gene>
<dbReference type="SUPFAM" id="SSF47413">
    <property type="entry name" value="lambda repressor-like DNA-binding domains"/>
    <property type="match status" value="1"/>
</dbReference>